<keyword evidence="2" id="KW-0812">Transmembrane</keyword>
<dbReference type="Proteomes" id="UP001383192">
    <property type="component" value="Unassembled WGS sequence"/>
</dbReference>
<feature type="compositionally biased region" description="Low complexity" evidence="1">
    <location>
        <begin position="95"/>
        <end position="119"/>
    </location>
</feature>
<keyword evidence="2" id="KW-1133">Transmembrane helix</keyword>
<feature type="compositionally biased region" description="Low complexity" evidence="1">
    <location>
        <begin position="506"/>
        <end position="520"/>
    </location>
</feature>
<evidence type="ECO:0000256" key="2">
    <source>
        <dbReference type="SAM" id="Phobius"/>
    </source>
</evidence>
<accession>A0AAW0D5A8</accession>
<reference evidence="3 4" key="1">
    <citation type="submission" date="2024-01" db="EMBL/GenBank/DDBJ databases">
        <title>A draft genome for a cacao thread blight-causing isolate of Paramarasmius palmivorus.</title>
        <authorList>
            <person name="Baruah I.K."/>
            <person name="Bukari Y."/>
            <person name="Amoako-Attah I."/>
            <person name="Meinhardt L.W."/>
            <person name="Bailey B.A."/>
            <person name="Cohen S.P."/>
        </authorList>
    </citation>
    <scope>NUCLEOTIDE SEQUENCE [LARGE SCALE GENOMIC DNA]</scope>
    <source>
        <strain evidence="3 4">GH-12</strain>
    </source>
</reference>
<comment type="caution">
    <text evidence="3">The sequence shown here is derived from an EMBL/GenBank/DDBJ whole genome shotgun (WGS) entry which is preliminary data.</text>
</comment>
<keyword evidence="2" id="KW-0472">Membrane</keyword>
<evidence type="ECO:0000313" key="4">
    <source>
        <dbReference type="Proteomes" id="UP001383192"/>
    </source>
</evidence>
<name>A0AAW0D5A8_9AGAR</name>
<dbReference type="EMBL" id="JAYKXP010000022">
    <property type="protein sequence ID" value="KAK7045960.1"/>
    <property type="molecule type" value="Genomic_DNA"/>
</dbReference>
<protein>
    <submittedName>
        <fullName evidence="3">Uncharacterized protein</fullName>
    </submittedName>
</protein>
<feature type="compositionally biased region" description="Polar residues" evidence="1">
    <location>
        <begin position="374"/>
        <end position="386"/>
    </location>
</feature>
<dbReference type="AlphaFoldDB" id="A0AAW0D5A8"/>
<gene>
    <name evidence="3" type="ORF">VNI00_006955</name>
</gene>
<keyword evidence="4" id="KW-1185">Reference proteome</keyword>
<feature type="region of interest" description="Disordered" evidence="1">
    <location>
        <begin position="365"/>
        <end position="442"/>
    </location>
</feature>
<feature type="compositionally biased region" description="Acidic residues" evidence="1">
    <location>
        <begin position="120"/>
        <end position="130"/>
    </location>
</feature>
<sequence>MGSTSPTRNISQKARRDMSEGSSRNSVIRRASGVARNITVDDSDTSISYKPNDFWLDHLAAQACSECLHPDASLALGQTFHLAMHNVSFDADDIPPTSSMSTASSTSSQPSQPTQTSTSEVDDVDDDDDDHGGGRDRGHGGRSLGIERRLDADDPGFVDEVINVEFKFTGTAVYLYAILPLLPTTSPFSTPTTTNVSFTLDNQSYGNYTSEPTAGSSEAFSGSVPVLALGNLTEEPHVLLVTVAPDSVFIFDYMVYTTTQDDEKPLPAQADQESETSTRTRNVATFGGAIGGSVGVLSIIALGIFISLYRRRLKAAKRDRLLANSESDNNLEDNDAPGTIYTNHGRSRRLGRIGQAQEFNNLDHGLEEDYDGSADNSPSRTPQMSMTPGARPFVPRYFPGSNGLPVHPPTTGQPGVALSPQTTRDYPPPYADGAQPAFGEDGVLLVPPPPLYGMSVRGEDGSIPIVIVEGSQGRSPYLTQPQSEQPPPSFGESQSETESERRSPYSHSIRSTISTSTLPSVPHDTLHEIEHPMPSQNQPPPSLPSTESPRLPPPDAPHSDSSGPGRPEGAE</sequence>
<evidence type="ECO:0000313" key="3">
    <source>
        <dbReference type="EMBL" id="KAK7045960.1"/>
    </source>
</evidence>
<evidence type="ECO:0000256" key="1">
    <source>
        <dbReference type="SAM" id="MobiDB-lite"/>
    </source>
</evidence>
<feature type="compositionally biased region" description="Polar residues" evidence="1">
    <location>
        <begin position="1"/>
        <end position="12"/>
    </location>
</feature>
<feature type="region of interest" description="Disordered" evidence="1">
    <location>
        <begin position="1"/>
        <end position="30"/>
    </location>
</feature>
<feature type="region of interest" description="Disordered" evidence="1">
    <location>
        <begin position="327"/>
        <end position="348"/>
    </location>
</feature>
<proteinExistence type="predicted"/>
<feature type="region of interest" description="Disordered" evidence="1">
    <location>
        <begin position="93"/>
        <end position="147"/>
    </location>
</feature>
<feature type="region of interest" description="Disordered" evidence="1">
    <location>
        <begin position="470"/>
        <end position="571"/>
    </location>
</feature>
<feature type="compositionally biased region" description="Polar residues" evidence="1">
    <location>
        <begin position="472"/>
        <end position="483"/>
    </location>
</feature>
<organism evidence="3 4">
    <name type="scientific">Paramarasmius palmivorus</name>
    <dbReference type="NCBI Taxonomy" id="297713"/>
    <lineage>
        <taxon>Eukaryota</taxon>
        <taxon>Fungi</taxon>
        <taxon>Dikarya</taxon>
        <taxon>Basidiomycota</taxon>
        <taxon>Agaricomycotina</taxon>
        <taxon>Agaricomycetes</taxon>
        <taxon>Agaricomycetidae</taxon>
        <taxon>Agaricales</taxon>
        <taxon>Marasmiineae</taxon>
        <taxon>Marasmiaceae</taxon>
        <taxon>Paramarasmius</taxon>
    </lineage>
</organism>
<feature type="transmembrane region" description="Helical" evidence="2">
    <location>
        <begin position="286"/>
        <end position="309"/>
    </location>
</feature>
<feature type="compositionally biased region" description="Basic and acidic residues" evidence="1">
    <location>
        <begin position="131"/>
        <end position="147"/>
    </location>
</feature>